<organism evidence="3 4">
    <name type="scientific">Fusarium sarcochroum</name>
    <dbReference type="NCBI Taxonomy" id="1208366"/>
    <lineage>
        <taxon>Eukaryota</taxon>
        <taxon>Fungi</taxon>
        <taxon>Dikarya</taxon>
        <taxon>Ascomycota</taxon>
        <taxon>Pezizomycotina</taxon>
        <taxon>Sordariomycetes</taxon>
        <taxon>Hypocreomycetidae</taxon>
        <taxon>Hypocreales</taxon>
        <taxon>Nectriaceae</taxon>
        <taxon>Fusarium</taxon>
        <taxon>Fusarium lateritium species complex</taxon>
    </lineage>
</organism>
<protein>
    <recommendedName>
        <fullName evidence="2">DUF7708 domain-containing protein</fullName>
    </recommendedName>
</protein>
<feature type="region of interest" description="Disordered" evidence="1">
    <location>
        <begin position="52"/>
        <end position="76"/>
    </location>
</feature>
<feature type="domain" description="DUF7708" evidence="2">
    <location>
        <begin position="158"/>
        <end position="299"/>
    </location>
</feature>
<dbReference type="Proteomes" id="UP000622797">
    <property type="component" value="Unassembled WGS sequence"/>
</dbReference>
<reference evidence="3" key="2">
    <citation type="submission" date="2020-05" db="EMBL/GenBank/DDBJ databases">
        <authorList>
            <person name="Kim H.-S."/>
            <person name="Proctor R.H."/>
            <person name="Brown D.W."/>
        </authorList>
    </citation>
    <scope>NUCLEOTIDE SEQUENCE</scope>
    <source>
        <strain evidence="3">NRRL 20472</strain>
    </source>
</reference>
<dbReference type="AlphaFoldDB" id="A0A8H4X4R6"/>
<evidence type="ECO:0000313" key="3">
    <source>
        <dbReference type="EMBL" id="KAF4961385.1"/>
    </source>
</evidence>
<evidence type="ECO:0000256" key="1">
    <source>
        <dbReference type="SAM" id="MobiDB-lite"/>
    </source>
</evidence>
<dbReference type="InterPro" id="IPR056125">
    <property type="entry name" value="DUF7708"/>
</dbReference>
<evidence type="ECO:0000259" key="2">
    <source>
        <dbReference type="Pfam" id="PF24809"/>
    </source>
</evidence>
<proteinExistence type="predicted"/>
<dbReference type="OrthoDB" id="4840035at2759"/>
<reference evidence="3" key="1">
    <citation type="journal article" date="2020" name="BMC Genomics">
        <title>Correction to: Identification and distribution of gene clusters required for synthesis of sphingolipid metabolism inhibitors in diverse species of the filamentous fungus Fusarium.</title>
        <authorList>
            <person name="Kim H.S."/>
            <person name="Lohmar J.M."/>
            <person name="Busman M."/>
            <person name="Brown D.W."/>
            <person name="Naumann T.A."/>
            <person name="Divon H.H."/>
            <person name="Lysoe E."/>
            <person name="Uhlig S."/>
            <person name="Proctor R.H."/>
        </authorList>
    </citation>
    <scope>NUCLEOTIDE SEQUENCE</scope>
    <source>
        <strain evidence="3">NRRL 20472</strain>
    </source>
</reference>
<comment type="caution">
    <text evidence="3">The sequence shown here is derived from an EMBL/GenBank/DDBJ whole genome shotgun (WGS) entry which is preliminary data.</text>
</comment>
<evidence type="ECO:0000313" key="4">
    <source>
        <dbReference type="Proteomes" id="UP000622797"/>
    </source>
</evidence>
<sequence>MDSNTGNLASFYSHPEGRLVQGKILIRRFTDELMGANDLEQSTIAAQAEIEEEEEKENNSRLRHLFDDSPDGNTSPRDFEIAEIARVELETVVKEFIEDHKSKPSKLQRVGIHIKPSKDKAIEVLQSSVETNFSELKDSIDQLETNWKAKHGRIYNSLEKLCETFEGHKSVFAIFPSQGEYTSVFCGGLSCLVKAARNHKDVAETLSDSIANISSKVTRCSDLILIIRTQRLRKLLADIYARMFRFYRDTITWYLKSRAARLFDSFNENLKQGFDSATADIEACISELYREASIGSHAMLRMLCQAYLFRQRRGYQKHDTTAGRRMIIFLQSNLESDIPHGNVSQLTQTSRVIEPASDAQDRSGKTVTRHEARNYASKIDDHIIGGDGHQAFDPSQFWVAEDDVVDRLQSWMDSNGLSRVLWISSPYDTDESAGAPAVAMSVISTAWQAEAPIISHFCQRPRRGDVGPGMNISQAGLIGLVYSLISQLLQFSGDDDRLNVEERELASLNGETQSWDAALKVLRELLDNTPVMMYCVIDGLNDLEWTGGATWCEEVLDVLFSRQLRPGIIFNILLTTKGQSRVLSSRIGVEDRHLATKLSKGSLSHGETKEQHRDTVKENPARLTVFCQDAGLCQ</sequence>
<dbReference type="EMBL" id="JABEXW010000610">
    <property type="protein sequence ID" value="KAF4961385.1"/>
    <property type="molecule type" value="Genomic_DNA"/>
</dbReference>
<dbReference type="PANTHER" id="PTHR40619">
    <property type="entry name" value="FUNGAL STAND N-TERMINAL GOODBYE DOMAIN-CONTAINING PROTEIN"/>
    <property type="match status" value="1"/>
</dbReference>
<keyword evidence="4" id="KW-1185">Reference proteome</keyword>
<feature type="compositionally biased region" description="Basic and acidic residues" evidence="1">
    <location>
        <begin position="57"/>
        <end position="67"/>
    </location>
</feature>
<gene>
    <name evidence="3" type="ORF">FSARC_10201</name>
</gene>
<accession>A0A8H4X4R6</accession>
<dbReference type="PANTHER" id="PTHR40619:SF3">
    <property type="entry name" value="FUNGAL STAND N-TERMINAL GOODBYE DOMAIN-CONTAINING PROTEIN"/>
    <property type="match status" value="1"/>
</dbReference>
<name>A0A8H4X4R6_9HYPO</name>
<dbReference type="Pfam" id="PF24809">
    <property type="entry name" value="DUF7708"/>
    <property type="match status" value="1"/>
</dbReference>